<organism evidence="8 9">
    <name type="scientific">Naegleria lovaniensis</name>
    <name type="common">Amoeba</name>
    <dbReference type="NCBI Taxonomy" id="51637"/>
    <lineage>
        <taxon>Eukaryota</taxon>
        <taxon>Discoba</taxon>
        <taxon>Heterolobosea</taxon>
        <taxon>Tetramitia</taxon>
        <taxon>Eutetramitia</taxon>
        <taxon>Vahlkampfiidae</taxon>
        <taxon>Naegleria</taxon>
    </lineage>
</organism>
<dbReference type="Proteomes" id="UP000816034">
    <property type="component" value="Unassembled WGS sequence"/>
</dbReference>
<evidence type="ECO:0000256" key="5">
    <source>
        <dbReference type="ARBA" id="ARBA00038966"/>
    </source>
</evidence>
<comment type="similarity">
    <text evidence="1 7">Belongs to the 5-formyltetrahydrofolate cyclo-ligase family.</text>
</comment>
<dbReference type="Gene3D" id="3.40.50.10420">
    <property type="entry name" value="NagB/RpiA/CoA transferase-like"/>
    <property type="match status" value="1"/>
</dbReference>
<evidence type="ECO:0000256" key="6">
    <source>
        <dbReference type="PIRSR" id="PIRSR006806-1"/>
    </source>
</evidence>
<feature type="binding site" evidence="6">
    <location>
        <begin position="146"/>
        <end position="154"/>
    </location>
    <ligand>
        <name>ATP</name>
        <dbReference type="ChEBI" id="CHEBI:30616"/>
    </ligand>
</feature>
<gene>
    <name evidence="8" type="ORF">C9374_009695</name>
</gene>
<dbReference type="RefSeq" id="XP_044555012.1">
    <property type="nucleotide sequence ID" value="XM_044699910.1"/>
</dbReference>
<dbReference type="GO" id="GO:0005524">
    <property type="term" value="F:ATP binding"/>
    <property type="evidence" value="ECO:0007669"/>
    <property type="project" value="UniProtKB-KW"/>
</dbReference>
<sequence length="227" mass="26837">MKAIFRRFFKKQLAQLSSHEITEQSKTITNDVLNRNEFYKNCTHVCCYIPMQSGAEVNTMDIIMDTLKQRKQLFIPVITTENDQMEMVQVKDELDFGTFELKSKYKLLEPPEESLPYRKNLMNCLNGESKLLVIVPGLAFDFKNQRLGRGKGHYDKFFARLEHLQRQHNFETYLLGVCFSCQYIDEKFQFSEEVLREFKEKNIECNQIWTVPTELHDKKVDQVLKGL</sequence>
<dbReference type="GO" id="GO:0009396">
    <property type="term" value="P:folic acid-containing compound biosynthetic process"/>
    <property type="evidence" value="ECO:0007669"/>
    <property type="project" value="TreeGrafter"/>
</dbReference>
<accession>A0AA88H1Z1</accession>
<evidence type="ECO:0000256" key="7">
    <source>
        <dbReference type="RuleBase" id="RU361279"/>
    </source>
</evidence>
<dbReference type="GeneID" id="68102149"/>
<dbReference type="InterPro" id="IPR024185">
    <property type="entry name" value="FTHF_cligase-like_sf"/>
</dbReference>
<dbReference type="EC" id="6.3.3.2" evidence="5 7"/>
<dbReference type="PIRSF" id="PIRSF006806">
    <property type="entry name" value="FTHF_cligase"/>
    <property type="match status" value="1"/>
</dbReference>
<comment type="cofactor">
    <cofactor evidence="7">
        <name>Mg(2+)</name>
        <dbReference type="ChEBI" id="CHEBI:18420"/>
    </cofactor>
</comment>
<dbReference type="PANTHER" id="PTHR23407">
    <property type="entry name" value="ATPASE INHIBITOR/5-FORMYLTETRAHYDROFOLATE CYCLO-LIGASE"/>
    <property type="match status" value="1"/>
</dbReference>
<evidence type="ECO:0000256" key="2">
    <source>
        <dbReference type="ARBA" id="ARBA00022741"/>
    </source>
</evidence>
<dbReference type="PANTHER" id="PTHR23407:SF1">
    <property type="entry name" value="5-FORMYLTETRAHYDROFOLATE CYCLO-LIGASE"/>
    <property type="match status" value="1"/>
</dbReference>
<proteinExistence type="inferred from homology"/>
<dbReference type="AlphaFoldDB" id="A0AA88H1Z1"/>
<keyword evidence="2 6" id="KW-0547">Nucleotide-binding</keyword>
<keyword evidence="3 6" id="KW-0067">ATP-binding</keyword>
<protein>
    <recommendedName>
        <fullName evidence="5 7">5-formyltetrahydrofolate cyclo-ligase</fullName>
        <ecNumber evidence="5 7">6.3.3.2</ecNumber>
    </recommendedName>
</protein>
<feature type="binding site" evidence="6">
    <location>
        <begin position="2"/>
        <end position="6"/>
    </location>
    <ligand>
        <name>ATP</name>
        <dbReference type="ChEBI" id="CHEBI:30616"/>
    </ligand>
</feature>
<comment type="caution">
    <text evidence="8">The sequence shown here is derived from an EMBL/GenBank/DDBJ whole genome shotgun (WGS) entry which is preliminary data.</text>
</comment>
<dbReference type="NCBIfam" id="TIGR02727">
    <property type="entry name" value="MTHFS_bact"/>
    <property type="match status" value="1"/>
</dbReference>
<evidence type="ECO:0000256" key="3">
    <source>
        <dbReference type="ARBA" id="ARBA00022840"/>
    </source>
</evidence>
<dbReference type="InterPro" id="IPR002698">
    <property type="entry name" value="FTHF_cligase"/>
</dbReference>
<dbReference type="InterPro" id="IPR037171">
    <property type="entry name" value="NagB/RpiA_transferase-like"/>
</dbReference>
<name>A0AA88H1Z1_NAELO</name>
<feature type="binding site" evidence="6">
    <location>
        <position position="49"/>
    </location>
    <ligand>
        <name>substrate</name>
    </ligand>
</feature>
<evidence type="ECO:0000313" key="8">
    <source>
        <dbReference type="EMBL" id="KAG2393118.1"/>
    </source>
</evidence>
<evidence type="ECO:0000256" key="4">
    <source>
        <dbReference type="ARBA" id="ARBA00036539"/>
    </source>
</evidence>
<reference evidence="8 9" key="1">
    <citation type="journal article" date="2018" name="BMC Genomics">
        <title>The genome of Naegleria lovaniensis, the basis for a comparative approach to unravel pathogenicity factors of the human pathogenic amoeba N. fowleri.</title>
        <authorList>
            <person name="Liechti N."/>
            <person name="Schurch N."/>
            <person name="Bruggmann R."/>
            <person name="Wittwer M."/>
        </authorList>
    </citation>
    <scope>NUCLEOTIDE SEQUENCE [LARGE SCALE GENOMIC DNA]</scope>
    <source>
        <strain evidence="8 9">ATCC 30569</strain>
    </source>
</reference>
<keyword evidence="9" id="KW-1185">Reference proteome</keyword>
<feature type="binding site" evidence="6">
    <location>
        <position position="56"/>
    </location>
    <ligand>
        <name>substrate</name>
    </ligand>
</feature>
<keyword evidence="7" id="KW-0479">Metal-binding</keyword>
<dbReference type="Pfam" id="PF01812">
    <property type="entry name" value="5-FTHF_cyc-lig"/>
    <property type="match status" value="1"/>
</dbReference>
<evidence type="ECO:0000256" key="1">
    <source>
        <dbReference type="ARBA" id="ARBA00010638"/>
    </source>
</evidence>
<dbReference type="EMBL" id="PYSW02000003">
    <property type="protein sequence ID" value="KAG2393118.1"/>
    <property type="molecule type" value="Genomic_DNA"/>
</dbReference>
<evidence type="ECO:0000313" key="9">
    <source>
        <dbReference type="Proteomes" id="UP000816034"/>
    </source>
</evidence>
<dbReference type="SUPFAM" id="SSF100950">
    <property type="entry name" value="NagB/RpiA/CoA transferase-like"/>
    <property type="match status" value="1"/>
</dbReference>
<keyword evidence="7" id="KW-0460">Magnesium</keyword>
<dbReference type="GO" id="GO:0030272">
    <property type="term" value="F:5-formyltetrahydrofolate cyclo-ligase activity"/>
    <property type="evidence" value="ECO:0007669"/>
    <property type="project" value="UniProtKB-EC"/>
</dbReference>
<comment type="catalytic activity">
    <reaction evidence="4 7">
        <text>(6S)-5-formyl-5,6,7,8-tetrahydrofolate + ATP = (6R)-5,10-methenyltetrahydrofolate + ADP + phosphate</text>
        <dbReference type="Rhea" id="RHEA:10488"/>
        <dbReference type="ChEBI" id="CHEBI:30616"/>
        <dbReference type="ChEBI" id="CHEBI:43474"/>
        <dbReference type="ChEBI" id="CHEBI:57455"/>
        <dbReference type="ChEBI" id="CHEBI:57457"/>
        <dbReference type="ChEBI" id="CHEBI:456216"/>
        <dbReference type="EC" id="6.3.3.2"/>
    </reaction>
</comment>
<dbReference type="GO" id="GO:0035999">
    <property type="term" value="P:tetrahydrofolate interconversion"/>
    <property type="evidence" value="ECO:0007669"/>
    <property type="project" value="TreeGrafter"/>
</dbReference>
<dbReference type="GO" id="GO:0005739">
    <property type="term" value="C:mitochondrion"/>
    <property type="evidence" value="ECO:0007669"/>
    <property type="project" value="TreeGrafter"/>
</dbReference>
<dbReference type="GO" id="GO:0046872">
    <property type="term" value="F:metal ion binding"/>
    <property type="evidence" value="ECO:0007669"/>
    <property type="project" value="UniProtKB-KW"/>
</dbReference>